<dbReference type="VEuPathDB" id="FungiDB:SMAC_05942"/>
<protein>
    <submittedName>
        <fullName evidence="2">Uncharacterized protein</fullName>
    </submittedName>
</protein>
<comment type="caution">
    <text evidence="2">The sequence shown here is derived from an EMBL/GenBank/DDBJ whole genome shotgun (WGS) entry which is preliminary data.</text>
</comment>
<dbReference type="Proteomes" id="UP000433876">
    <property type="component" value="Unassembled WGS sequence"/>
</dbReference>
<evidence type="ECO:0000313" key="2">
    <source>
        <dbReference type="EMBL" id="KAA8628820.1"/>
    </source>
</evidence>
<organism evidence="2 3">
    <name type="scientific">Sordaria macrospora</name>
    <dbReference type="NCBI Taxonomy" id="5147"/>
    <lineage>
        <taxon>Eukaryota</taxon>
        <taxon>Fungi</taxon>
        <taxon>Dikarya</taxon>
        <taxon>Ascomycota</taxon>
        <taxon>Pezizomycotina</taxon>
        <taxon>Sordariomycetes</taxon>
        <taxon>Sordariomycetidae</taxon>
        <taxon>Sordariales</taxon>
        <taxon>Sordariaceae</taxon>
        <taxon>Sordaria</taxon>
    </lineage>
</organism>
<sequence>MVSPIASQYGAAMSPAHPYIDGTIISIGDDDDVVAEEPQCPIPPPAYQGQASPFDPMPNHMGWNVPQPGGAMTGAQVYGTPAYKTQGGLPYMGQHSDIPTNGDPYAVQHIYPSPPMRYGNWPSQTPYGMDVGAPDARQVSHPQMQYLRGANSPTLQAHHDVVSPSQLAIATPGFGHNNIGYLNATGHPSAPYRANIANASFSSQHSNGPDPNPNSWTKDQDGLVYSLKTKRKKVTVKQIGAELKRSFKVERSDNAISKRWKIIKRRSSRVEPKDVAQNVMTPSLQLLNVELAKVVPGGFASASDPQLSGIKNEAEECFHKGYTKVVEEYMFNLQKGQAQAQGQGQGQGLRERPGGGANL</sequence>
<evidence type="ECO:0000256" key="1">
    <source>
        <dbReference type="SAM" id="MobiDB-lite"/>
    </source>
</evidence>
<reference evidence="2 3" key="1">
    <citation type="submission" date="2017-07" db="EMBL/GenBank/DDBJ databases">
        <title>Genome sequence of the Sordaria macrospora wild type strain R19027.</title>
        <authorList>
            <person name="Nowrousian M."/>
            <person name="Teichert I."/>
            <person name="Kueck U."/>
        </authorList>
    </citation>
    <scope>NUCLEOTIDE SEQUENCE [LARGE SCALE GENOMIC DNA]</scope>
    <source>
        <strain evidence="2 3">R19027</strain>
        <tissue evidence="2">Mycelium</tissue>
    </source>
</reference>
<dbReference type="AlphaFoldDB" id="A0A8S8ZI52"/>
<accession>A0A8S8ZI52</accession>
<dbReference type="OMA" id="YASAQHD"/>
<feature type="compositionally biased region" description="Polar residues" evidence="1">
    <location>
        <begin position="200"/>
        <end position="217"/>
    </location>
</feature>
<name>A0A8S8ZI52_SORMA</name>
<feature type="region of interest" description="Disordered" evidence="1">
    <location>
        <begin position="340"/>
        <end position="359"/>
    </location>
</feature>
<dbReference type="EMBL" id="NMPR01000162">
    <property type="protein sequence ID" value="KAA8628820.1"/>
    <property type="molecule type" value="Genomic_DNA"/>
</dbReference>
<feature type="region of interest" description="Disordered" evidence="1">
    <location>
        <begin position="200"/>
        <end position="220"/>
    </location>
</feature>
<proteinExistence type="predicted"/>
<gene>
    <name evidence="2" type="ORF">SMACR_05942</name>
</gene>
<evidence type="ECO:0000313" key="3">
    <source>
        <dbReference type="Proteomes" id="UP000433876"/>
    </source>
</evidence>